<dbReference type="SMART" id="SM00355">
    <property type="entry name" value="ZnF_C2H2"/>
    <property type="match status" value="4"/>
</dbReference>
<dbReference type="InterPro" id="IPR044288">
    <property type="entry name" value="ZNF598/HEL2"/>
</dbReference>
<feature type="compositionally biased region" description="Basic and acidic residues" evidence="1">
    <location>
        <begin position="612"/>
        <end position="630"/>
    </location>
</feature>
<evidence type="ECO:0000256" key="1">
    <source>
        <dbReference type="SAM" id="MobiDB-lite"/>
    </source>
</evidence>
<evidence type="ECO:0000259" key="2">
    <source>
        <dbReference type="PROSITE" id="PS00028"/>
    </source>
</evidence>
<sequence length="666" mass="76385">MPPRRFKIHKKVLIPQLHDVCHLESATEKVSSFSPSEQFQCAICCENRGFIALYDCCHPHVFVCHVCALSTFSKVNAHVCGVCREESSNILIVPYKYIPKYGEGLIKAPTIPEMQKFLRHSRDVETKKRSEEEAEWHKKHPKPEILDPDATPIEEYSPSFFPFRFEWMKHRKAHCMCTKESEEEITRLYSPCCRICGREFRTFMILTKHLSQSHHKTLCLTCINHHSILPYMLPLLTQSELKQHISRGLKDEFKEFGFRGHPRCSICSKLFYSDDELLHHLNTDHIVCSICQHNGDPLYFSSVHAMTAHITTDHFVCRFRECVERGRGLIAYGKRFELIKHILDTHAASLTSLEKKSLQLELGDSVMNDEEEEDRSVKQSSSSSSAKTILTPLSCCPQMSNEDILSIVCSGASEEEAERMVRDGLRRGRGRQQRARGPSSMTQPDSGEDEGEIPSISGSSEKKDKKKPSQYLEEQTAQQQAILDEIMIQQGKELADSGPIEEFPVLAPRFPASSLIQRIHIEEIKEEQREAARAQKYKGRGQSLDPWSEGFTPGVPSRSFSGQHVPVSTGGEDVDDLIISAAAFSLDAEVLKAFRDAREREMKDKYHKQKKKNEEKNVKKLKDQIEREAPIVKSQSQRRREKAEQRRQKELEEEQHLQEIKREAEV</sequence>
<feature type="region of interest" description="Disordered" evidence="1">
    <location>
        <begin position="366"/>
        <end position="385"/>
    </location>
</feature>
<feature type="compositionally biased region" description="Basic and acidic residues" evidence="1">
    <location>
        <begin position="641"/>
        <end position="666"/>
    </location>
</feature>
<dbReference type="PROSITE" id="PS00028">
    <property type="entry name" value="ZINC_FINGER_C2H2_1"/>
    <property type="match status" value="1"/>
</dbReference>
<evidence type="ECO:0000313" key="4">
    <source>
        <dbReference type="Proteomes" id="UP001057375"/>
    </source>
</evidence>
<feature type="region of interest" description="Disordered" evidence="1">
    <location>
        <begin position="602"/>
        <end position="666"/>
    </location>
</feature>
<evidence type="ECO:0000313" key="3">
    <source>
        <dbReference type="EMBL" id="GKT36323.1"/>
    </source>
</evidence>
<reference evidence="3" key="1">
    <citation type="submission" date="2022-03" db="EMBL/GenBank/DDBJ databases">
        <title>Draft genome sequence of Aduncisulcus paluster, a free-living microaerophilic Fornicata.</title>
        <authorList>
            <person name="Yuyama I."/>
            <person name="Kume K."/>
            <person name="Tamura T."/>
            <person name="Inagaki Y."/>
            <person name="Hashimoto T."/>
        </authorList>
    </citation>
    <scope>NUCLEOTIDE SEQUENCE</scope>
    <source>
        <strain evidence="3">NY0171</strain>
    </source>
</reference>
<dbReference type="InterPro" id="IPR013087">
    <property type="entry name" value="Znf_C2H2_type"/>
</dbReference>
<dbReference type="Proteomes" id="UP001057375">
    <property type="component" value="Unassembled WGS sequence"/>
</dbReference>
<feature type="region of interest" description="Disordered" evidence="1">
    <location>
        <begin position="530"/>
        <end position="567"/>
    </location>
</feature>
<dbReference type="EMBL" id="BQXS01011194">
    <property type="protein sequence ID" value="GKT36323.1"/>
    <property type="molecule type" value="Genomic_DNA"/>
</dbReference>
<gene>
    <name evidence="3" type="ORF">ADUPG1_009309</name>
</gene>
<feature type="domain" description="C2H2-type" evidence="2">
    <location>
        <begin position="264"/>
        <end position="285"/>
    </location>
</feature>
<name>A0ABQ5KV30_9EUKA</name>
<comment type="caution">
    <text evidence="3">The sequence shown here is derived from an EMBL/GenBank/DDBJ whole genome shotgun (WGS) entry which is preliminary data.</text>
</comment>
<accession>A0ABQ5KV30</accession>
<feature type="non-terminal residue" evidence="3">
    <location>
        <position position="666"/>
    </location>
</feature>
<organism evidence="3 4">
    <name type="scientific">Aduncisulcus paluster</name>
    <dbReference type="NCBI Taxonomy" id="2918883"/>
    <lineage>
        <taxon>Eukaryota</taxon>
        <taxon>Metamonada</taxon>
        <taxon>Carpediemonas-like organisms</taxon>
        <taxon>Aduncisulcus</taxon>
    </lineage>
</organism>
<proteinExistence type="predicted"/>
<feature type="region of interest" description="Disordered" evidence="1">
    <location>
        <begin position="419"/>
        <end position="478"/>
    </location>
</feature>
<dbReference type="PANTHER" id="PTHR22938:SF0">
    <property type="entry name" value="E3 UBIQUITIN-PROTEIN LIGASE ZNF598"/>
    <property type="match status" value="1"/>
</dbReference>
<keyword evidence="4" id="KW-1185">Reference proteome</keyword>
<protein>
    <submittedName>
        <fullName evidence="3">E3 ubiquitin-protein ligase ZNF598/Hel2 like protein</fullName>
    </submittedName>
</protein>
<dbReference type="PANTHER" id="PTHR22938">
    <property type="entry name" value="ZINC FINGER PROTEIN 598"/>
    <property type="match status" value="1"/>
</dbReference>